<dbReference type="KEGG" id="lcre:Pla8534_63240"/>
<dbReference type="Proteomes" id="UP000317648">
    <property type="component" value="Chromosome"/>
</dbReference>
<name>A0A518E2Y6_9BACT</name>
<organism evidence="2 3">
    <name type="scientific">Lignipirellula cremea</name>
    <dbReference type="NCBI Taxonomy" id="2528010"/>
    <lineage>
        <taxon>Bacteria</taxon>
        <taxon>Pseudomonadati</taxon>
        <taxon>Planctomycetota</taxon>
        <taxon>Planctomycetia</taxon>
        <taxon>Pirellulales</taxon>
        <taxon>Pirellulaceae</taxon>
        <taxon>Lignipirellula</taxon>
    </lineage>
</organism>
<keyword evidence="1" id="KW-0812">Transmembrane</keyword>
<feature type="transmembrane region" description="Helical" evidence="1">
    <location>
        <begin position="43"/>
        <end position="64"/>
    </location>
</feature>
<keyword evidence="3" id="KW-1185">Reference proteome</keyword>
<evidence type="ECO:0000313" key="2">
    <source>
        <dbReference type="EMBL" id="QDU98456.1"/>
    </source>
</evidence>
<reference evidence="2 3" key="1">
    <citation type="submission" date="2019-02" db="EMBL/GenBank/DDBJ databases">
        <title>Deep-cultivation of Planctomycetes and their phenomic and genomic characterization uncovers novel biology.</title>
        <authorList>
            <person name="Wiegand S."/>
            <person name="Jogler M."/>
            <person name="Boedeker C."/>
            <person name="Pinto D."/>
            <person name="Vollmers J."/>
            <person name="Rivas-Marin E."/>
            <person name="Kohn T."/>
            <person name="Peeters S.H."/>
            <person name="Heuer A."/>
            <person name="Rast P."/>
            <person name="Oberbeckmann S."/>
            <person name="Bunk B."/>
            <person name="Jeske O."/>
            <person name="Meyerdierks A."/>
            <person name="Storesund J.E."/>
            <person name="Kallscheuer N."/>
            <person name="Luecker S."/>
            <person name="Lage O.M."/>
            <person name="Pohl T."/>
            <person name="Merkel B.J."/>
            <person name="Hornburger P."/>
            <person name="Mueller R.-W."/>
            <person name="Bruemmer F."/>
            <person name="Labrenz M."/>
            <person name="Spormann A.M."/>
            <person name="Op den Camp H."/>
            <person name="Overmann J."/>
            <person name="Amann R."/>
            <person name="Jetten M.S.M."/>
            <person name="Mascher T."/>
            <person name="Medema M.H."/>
            <person name="Devos D.P."/>
            <person name="Kaster A.-K."/>
            <person name="Ovreas L."/>
            <person name="Rohde M."/>
            <person name="Galperin M.Y."/>
            <person name="Jogler C."/>
        </authorList>
    </citation>
    <scope>NUCLEOTIDE SEQUENCE [LARGE SCALE GENOMIC DNA]</scope>
    <source>
        <strain evidence="2 3">Pla85_3_4</strain>
    </source>
</reference>
<gene>
    <name evidence="2" type="ORF">Pla8534_63240</name>
</gene>
<evidence type="ECO:0000256" key="1">
    <source>
        <dbReference type="SAM" id="Phobius"/>
    </source>
</evidence>
<dbReference type="OrthoDB" id="291470at2"/>
<keyword evidence="1" id="KW-1133">Transmembrane helix</keyword>
<keyword evidence="1" id="KW-0472">Membrane</keyword>
<proteinExistence type="predicted"/>
<dbReference type="AlphaFoldDB" id="A0A518E2Y6"/>
<sequence>MPKALCITGLVTAGLVLLLFATDLLLSFVPGVGWLAPFGGRSLMMDLVFVLGSSALGYMSWITYQEQV</sequence>
<accession>A0A518E2Y6</accession>
<evidence type="ECO:0000313" key="3">
    <source>
        <dbReference type="Proteomes" id="UP000317648"/>
    </source>
</evidence>
<dbReference type="RefSeq" id="WP_145057726.1">
    <property type="nucleotide sequence ID" value="NZ_CP036433.1"/>
</dbReference>
<protein>
    <submittedName>
        <fullName evidence="2">Uncharacterized protein</fullName>
    </submittedName>
</protein>
<dbReference type="EMBL" id="CP036433">
    <property type="protein sequence ID" value="QDU98456.1"/>
    <property type="molecule type" value="Genomic_DNA"/>
</dbReference>